<dbReference type="EMBL" id="NMQW01000036">
    <property type="protein sequence ID" value="OXM83955.1"/>
    <property type="molecule type" value="Genomic_DNA"/>
</dbReference>
<comment type="caution">
    <text evidence="1">The sequence shown here is derived from an EMBL/GenBank/DDBJ whole genome shotgun (WGS) entry which is preliminary data.</text>
</comment>
<protein>
    <submittedName>
        <fullName evidence="1">Uncharacterized protein</fullName>
    </submittedName>
</protein>
<evidence type="ECO:0000313" key="2">
    <source>
        <dbReference type="Proteomes" id="UP000215509"/>
    </source>
</evidence>
<dbReference type="RefSeq" id="WP_094017201.1">
    <property type="nucleotide sequence ID" value="NZ_NMQW01000036.1"/>
</dbReference>
<name>A0A229UKX6_9BACL</name>
<dbReference type="Proteomes" id="UP000215509">
    <property type="component" value="Unassembled WGS sequence"/>
</dbReference>
<keyword evidence="2" id="KW-1185">Reference proteome</keyword>
<reference evidence="1 2" key="1">
    <citation type="submission" date="2017-07" db="EMBL/GenBank/DDBJ databases">
        <title>Genome sequencing and assembly of Paenibacillus rigui.</title>
        <authorList>
            <person name="Mayilraj S."/>
        </authorList>
    </citation>
    <scope>NUCLEOTIDE SEQUENCE [LARGE SCALE GENOMIC DNA]</scope>
    <source>
        <strain evidence="1 2">JCM 16352</strain>
    </source>
</reference>
<sequence length="74" mass="8577">MKPLLPHWKLNCDECGSDGDDVQKYYHLQLKGGGHITLSKVTMFCDECKQGIIDRAEADLDQIRKKMKNRRKVE</sequence>
<dbReference type="AlphaFoldDB" id="A0A229UKX6"/>
<accession>A0A229UKX6</accession>
<gene>
    <name evidence="1" type="ORF">CF651_22850</name>
</gene>
<proteinExistence type="predicted"/>
<organism evidence="1 2">
    <name type="scientific">Paenibacillus rigui</name>
    <dbReference type="NCBI Taxonomy" id="554312"/>
    <lineage>
        <taxon>Bacteria</taxon>
        <taxon>Bacillati</taxon>
        <taxon>Bacillota</taxon>
        <taxon>Bacilli</taxon>
        <taxon>Bacillales</taxon>
        <taxon>Paenibacillaceae</taxon>
        <taxon>Paenibacillus</taxon>
    </lineage>
</organism>
<evidence type="ECO:0000313" key="1">
    <source>
        <dbReference type="EMBL" id="OXM83955.1"/>
    </source>
</evidence>